<dbReference type="EMBL" id="BMAT01012060">
    <property type="protein sequence ID" value="GFR84942.1"/>
    <property type="molecule type" value="Genomic_DNA"/>
</dbReference>
<dbReference type="AlphaFoldDB" id="A0AAV4GGW6"/>
<gene>
    <name evidence="2" type="ORF">ElyMa_006015000</name>
</gene>
<comment type="caution">
    <text evidence="2">The sequence shown here is derived from an EMBL/GenBank/DDBJ whole genome shotgun (WGS) entry which is preliminary data.</text>
</comment>
<feature type="region of interest" description="Disordered" evidence="1">
    <location>
        <begin position="1"/>
        <end position="47"/>
    </location>
</feature>
<protein>
    <submittedName>
        <fullName evidence="2">Uncharacterized protein</fullName>
    </submittedName>
</protein>
<reference evidence="2 3" key="1">
    <citation type="journal article" date="2021" name="Elife">
        <title>Chloroplast acquisition without the gene transfer in kleptoplastic sea slugs, Plakobranchus ocellatus.</title>
        <authorList>
            <person name="Maeda T."/>
            <person name="Takahashi S."/>
            <person name="Yoshida T."/>
            <person name="Shimamura S."/>
            <person name="Takaki Y."/>
            <person name="Nagai Y."/>
            <person name="Toyoda A."/>
            <person name="Suzuki Y."/>
            <person name="Arimoto A."/>
            <person name="Ishii H."/>
            <person name="Satoh N."/>
            <person name="Nishiyama T."/>
            <person name="Hasebe M."/>
            <person name="Maruyama T."/>
            <person name="Minagawa J."/>
            <person name="Obokata J."/>
            <person name="Shigenobu S."/>
        </authorList>
    </citation>
    <scope>NUCLEOTIDE SEQUENCE [LARGE SCALE GENOMIC DNA]</scope>
</reference>
<dbReference type="Proteomes" id="UP000762676">
    <property type="component" value="Unassembled WGS sequence"/>
</dbReference>
<evidence type="ECO:0000313" key="3">
    <source>
        <dbReference type="Proteomes" id="UP000762676"/>
    </source>
</evidence>
<name>A0AAV4GGW6_9GAST</name>
<proteinExistence type="predicted"/>
<accession>A0AAV4GGW6</accession>
<evidence type="ECO:0000256" key="1">
    <source>
        <dbReference type="SAM" id="MobiDB-lite"/>
    </source>
</evidence>
<keyword evidence="3" id="KW-1185">Reference proteome</keyword>
<evidence type="ECO:0000313" key="2">
    <source>
        <dbReference type="EMBL" id="GFR84942.1"/>
    </source>
</evidence>
<sequence length="103" mass="11502">MPSTKQSSMRKRAGTVGSRQQQLALIRPKSKSSVEPAGSRAHNGSTVSTISETLLALQGKKLQVENPEEYKNWQQEHQENCTKNFDQTARAMELEAAVVCWSR</sequence>
<organism evidence="2 3">
    <name type="scientific">Elysia marginata</name>
    <dbReference type="NCBI Taxonomy" id="1093978"/>
    <lineage>
        <taxon>Eukaryota</taxon>
        <taxon>Metazoa</taxon>
        <taxon>Spiralia</taxon>
        <taxon>Lophotrochozoa</taxon>
        <taxon>Mollusca</taxon>
        <taxon>Gastropoda</taxon>
        <taxon>Heterobranchia</taxon>
        <taxon>Euthyneura</taxon>
        <taxon>Panpulmonata</taxon>
        <taxon>Sacoglossa</taxon>
        <taxon>Placobranchoidea</taxon>
        <taxon>Plakobranchidae</taxon>
        <taxon>Elysia</taxon>
    </lineage>
</organism>